<dbReference type="KEGG" id="foc:127751169"/>
<dbReference type="GeneID" id="127751169"/>
<gene>
    <name evidence="3" type="primary">LOC127751169</name>
</gene>
<evidence type="ECO:0000256" key="1">
    <source>
        <dbReference type="SAM" id="MobiDB-lite"/>
    </source>
</evidence>
<proteinExistence type="predicted"/>
<evidence type="ECO:0000313" key="2">
    <source>
        <dbReference type="Proteomes" id="UP000504606"/>
    </source>
</evidence>
<organism evidence="2 3">
    <name type="scientific">Frankliniella occidentalis</name>
    <name type="common">Western flower thrips</name>
    <name type="synonym">Euthrips occidentalis</name>
    <dbReference type="NCBI Taxonomy" id="133901"/>
    <lineage>
        <taxon>Eukaryota</taxon>
        <taxon>Metazoa</taxon>
        <taxon>Ecdysozoa</taxon>
        <taxon>Arthropoda</taxon>
        <taxon>Hexapoda</taxon>
        <taxon>Insecta</taxon>
        <taxon>Pterygota</taxon>
        <taxon>Neoptera</taxon>
        <taxon>Paraneoptera</taxon>
        <taxon>Thysanoptera</taxon>
        <taxon>Terebrantia</taxon>
        <taxon>Thripoidea</taxon>
        <taxon>Thripidae</taxon>
        <taxon>Frankliniella</taxon>
    </lineage>
</organism>
<protein>
    <submittedName>
        <fullName evidence="3">Uncharacterized protein LOC127751169</fullName>
    </submittedName>
</protein>
<sequence>MRRLNKNQLFYTFHRIRYLTHEIVTDKFDKASSFISERTVDHGESERVIVTSLAQIHDDKTLSDSSPIQMPKDNFLPSSKNFLKRKLTVSLNEDLDMIQPCMDGPSSPKKPCATKGAPSPFSDEDSCSSGGSQPQDQEEDDDEDTMYQYLKYQFSKINKKLRKMDKKIDAFIDKNGSNKGNKKSSAELCPEEEVREGFVSFGNGIFLKEDEVKKVTEKGDKETLLQAKIGKLLTMCLGNDLRRWCLAQTQSNKEKETIPDIIIERIRSEWLQNTAMISCTPFHFNIILNIEIIFMLLCVPDEIKNGSVESNYRKLLRHESLSKFKGDELTRKLTALRNTAHEQTLALHLDVVRGKISKILHYNETKYDQAEGKEKEAAAKEQE</sequence>
<feature type="region of interest" description="Disordered" evidence="1">
    <location>
        <begin position="99"/>
        <end position="143"/>
    </location>
</feature>
<keyword evidence="2" id="KW-1185">Reference proteome</keyword>
<reference evidence="3" key="1">
    <citation type="submission" date="2025-08" db="UniProtKB">
        <authorList>
            <consortium name="RefSeq"/>
        </authorList>
    </citation>
    <scope>IDENTIFICATION</scope>
    <source>
        <tissue evidence="3">Whole organism</tissue>
    </source>
</reference>
<name>A0A9C6XT92_FRAOC</name>
<dbReference type="AlphaFoldDB" id="A0A9C6XT92"/>
<accession>A0A9C6XT92</accession>
<dbReference type="RefSeq" id="XP_052130243.1">
    <property type="nucleotide sequence ID" value="XM_052274283.1"/>
</dbReference>
<evidence type="ECO:0000313" key="3">
    <source>
        <dbReference type="RefSeq" id="XP_052130243.1"/>
    </source>
</evidence>
<dbReference type="Proteomes" id="UP000504606">
    <property type="component" value="Unplaced"/>
</dbReference>